<dbReference type="Proteomes" id="UP001233999">
    <property type="component" value="Unassembled WGS sequence"/>
</dbReference>
<gene>
    <name evidence="1" type="ORF">L9F63_022950</name>
</gene>
<dbReference type="EMBL" id="JASPKZ010007760">
    <property type="protein sequence ID" value="KAJ9582709.1"/>
    <property type="molecule type" value="Genomic_DNA"/>
</dbReference>
<evidence type="ECO:0000313" key="1">
    <source>
        <dbReference type="EMBL" id="KAJ9582709.1"/>
    </source>
</evidence>
<comment type="caution">
    <text evidence="1">The sequence shown here is derived from an EMBL/GenBank/DDBJ whole genome shotgun (WGS) entry which is preliminary data.</text>
</comment>
<reference evidence="1" key="1">
    <citation type="journal article" date="2023" name="IScience">
        <title>Live-bearing cockroach genome reveals convergent evolutionary mechanisms linked to viviparity in insects and beyond.</title>
        <authorList>
            <person name="Fouks B."/>
            <person name="Harrison M.C."/>
            <person name="Mikhailova A.A."/>
            <person name="Marchal E."/>
            <person name="English S."/>
            <person name="Carruthers M."/>
            <person name="Jennings E.C."/>
            <person name="Chiamaka E.L."/>
            <person name="Frigard R.A."/>
            <person name="Pippel M."/>
            <person name="Attardo G.M."/>
            <person name="Benoit J.B."/>
            <person name="Bornberg-Bauer E."/>
            <person name="Tobe S.S."/>
        </authorList>
    </citation>
    <scope>NUCLEOTIDE SEQUENCE</scope>
    <source>
        <strain evidence="1">Stay&amp;Tobe</strain>
    </source>
</reference>
<accession>A0AAD7ZL41</accession>
<dbReference type="AlphaFoldDB" id="A0AAD7ZL41"/>
<sequence>EKYTALRLLILKSLIKFFAYINEPDLTNKQTRKSVSNEDSRIEKTYYSLKKNGYSASNSPSLRKSLNFESIPVRSTSIRGTHSCILVSDLLQFFREMTSYSNRKTKNAQLIIEMCERKD</sequence>
<organism evidence="1 2">
    <name type="scientific">Diploptera punctata</name>
    <name type="common">Pacific beetle cockroach</name>
    <dbReference type="NCBI Taxonomy" id="6984"/>
    <lineage>
        <taxon>Eukaryota</taxon>
        <taxon>Metazoa</taxon>
        <taxon>Ecdysozoa</taxon>
        <taxon>Arthropoda</taxon>
        <taxon>Hexapoda</taxon>
        <taxon>Insecta</taxon>
        <taxon>Pterygota</taxon>
        <taxon>Neoptera</taxon>
        <taxon>Polyneoptera</taxon>
        <taxon>Dictyoptera</taxon>
        <taxon>Blattodea</taxon>
        <taxon>Blaberoidea</taxon>
        <taxon>Blaberidae</taxon>
        <taxon>Diplopterinae</taxon>
        <taxon>Diploptera</taxon>
    </lineage>
</organism>
<feature type="non-terminal residue" evidence="1">
    <location>
        <position position="1"/>
    </location>
</feature>
<reference evidence="1" key="2">
    <citation type="submission" date="2023-05" db="EMBL/GenBank/DDBJ databases">
        <authorList>
            <person name="Fouks B."/>
        </authorList>
    </citation>
    <scope>NUCLEOTIDE SEQUENCE</scope>
    <source>
        <strain evidence="1">Stay&amp;Tobe</strain>
        <tissue evidence="1">Testes</tissue>
    </source>
</reference>
<feature type="non-terminal residue" evidence="1">
    <location>
        <position position="119"/>
    </location>
</feature>
<evidence type="ECO:0000313" key="2">
    <source>
        <dbReference type="Proteomes" id="UP001233999"/>
    </source>
</evidence>
<proteinExistence type="predicted"/>
<protein>
    <submittedName>
        <fullName evidence="1">Uncharacterized protein</fullName>
    </submittedName>
</protein>
<keyword evidence="2" id="KW-1185">Reference proteome</keyword>
<name>A0AAD7ZL41_DIPPU</name>